<dbReference type="AlphaFoldDB" id="A0A377I059"/>
<evidence type="ECO:0000313" key="1">
    <source>
        <dbReference type="EMBL" id="STO63852.1"/>
    </source>
</evidence>
<organism evidence="1 2">
    <name type="scientific">Haemophilus parahaemolyticus</name>
    <dbReference type="NCBI Taxonomy" id="735"/>
    <lineage>
        <taxon>Bacteria</taxon>
        <taxon>Pseudomonadati</taxon>
        <taxon>Pseudomonadota</taxon>
        <taxon>Gammaproteobacteria</taxon>
        <taxon>Pasteurellales</taxon>
        <taxon>Pasteurellaceae</taxon>
        <taxon>Haemophilus</taxon>
    </lineage>
</organism>
<dbReference type="Pfam" id="PF03702">
    <property type="entry name" value="AnmK"/>
    <property type="match status" value="1"/>
</dbReference>
<dbReference type="GO" id="GO:0005524">
    <property type="term" value="F:ATP binding"/>
    <property type="evidence" value="ECO:0007669"/>
    <property type="project" value="InterPro"/>
</dbReference>
<keyword evidence="1" id="KW-0808">Transferase</keyword>
<dbReference type="GO" id="GO:0009254">
    <property type="term" value="P:peptidoglycan turnover"/>
    <property type="evidence" value="ECO:0007669"/>
    <property type="project" value="InterPro"/>
</dbReference>
<dbReference type="Proteomes" id="UP000254867">
    <property type="component" value="Unassembled WGS sequence"/>
</dbReference>
<sequence>MAEFTAQSVSRELSQWKNEPNKVLLVCGGGARNPLLMERFNVLLPDWHVGTTNDYGVDVDYVEAAAFAWLAFQRMENLPSNMPSVTGASQAVSLGVIFPK</sequence>
<reference evidence="1 2" key="1">
    <citation type="submission" date="2018-06" db="EMBL/GenBank/DDBJ databases">
        <authorList>
            <consortium name="Pathogen Informatics"/>
            <person name="Doyle S."/>
        </authorList>
    </citation>
    <scope>NUCLEOTIDE SEQUENCE [LARGE SCALE GENOMIC DNA]</scope>
    <source>
        <strain evidence="1 2">NCTC10794</strain>
    </source>
</reference>
<dbReference type="EC" id="2.7.1.170" evidence="1"/>
<protein>
    <submittedName>
        <fullName evidence="1">Anhydro-N-acetylmuramic acid kinase</fullName>
        <ecNumber evidence="1">2.7.1.170</ecNumber>
    </submittedName>
</protein>
<keyword evidence="1" id="KW-0418">Kinase</keyword>
<dbReference type="PANTHER" id="PTHR30605">
    <property type="entry name" value="ANHYDRO-N-ACETYLMURAMIC ACID KINASE"/>
    <property type="match status" value="1"/>
</dbReference>
<dbReference type="EMBL" id="UGHH01000002">
    <property type="protein sequence ID" value="STO63852.1"/>
    <property type="molecule type" value="Genomic_DNA"/>
</dbReference>
<dbReference type="GO" id="GO:0016301">
    <property type="term" value="F:kinase activity"/>
    <property type="evidence" value="ECO:0007669"/>
    <property type="project" value="UniProtKB-KW"/>
</dbReference>
<dbReference type="InterPro" id="IPR043129">
    <property type="entry name" value="ATPase_NBD"/>
</dbReference>
<dbReference type="GO" id="GO:0016773">
    <property type="term" value="F:phosphotransferase activity, alcohol group as acceptor"/>
    <property type="evidence" value="ECO:0007669"/>
    <property type="project" value="InterPro"/>
</dbReference>
<dbReference type="InterPro" id="IPR005338">
    <property type="entry name" value="Anhydro_N_Ac-Mur_kinase"/>
</dbReference>
<proteinExistence type="predicted"/>
<dbReference type="Gene3D" id="3.30.420.40">
    <property type="match status" value="2"/>
</dbReference>
<dbReference type="PANTHER" id="PTHR30605:SF0">
    <property type="entry name" value="ANHYDRO-N-ACETYLMURAMIC ACID KINASE"/>
    <property type="match status" value="1"/>
</dbReference>
<name>A0A377I059_HAEPH</name>
<accession>A0A377I059</accession>
<dbReference type="SUPFAM" id="SSF53067">
    <property type="entry name" value="Actin-like ATPase domain"/>
    <property type="match status" value="1"/>
</dbReference>
<evidence type="ECO:0000313" key="2">
    <source>
        <dbReference type="Proteomes" id="UP000254867"/>
    </source>
</evidence>
<gene>
    <name evidence="1" type="primary">anmK_2</name>
    <name evidence="1" type="ORF">NCTC10794_00900</name>
</gene>
<dbReference type="GO" id="GO:0006040">
    <property type="term" value="P:amino sugar metabolic process"/>
    <property type="evidence" value="ECO:0007669"/>
    <property type="project" value="InterPro"/>
</dbReference>